<feature type="region of interest" description="Disordered" evidence="1">
    <location>
        <begin position="52"/>
        <end position="106"/>
    </location>
</feature>
<reference evidence="2 3" key="1">
    <citation type="journal article" date="2014" name="Genome Biol. Evol.">
        <title>Comparative Genomics of the Campylobacter lari Group.</title>
        <authorList>
            <person name="Miller W.G."/>
            <person name="Yee E."/>
            <person name="Chapman M.H."/>
            <person name="Smith T.P."/>
            <person name="Bono J.L."/>
            <person name="Huynh S."/>
            <person name="Parker C.T."/>
            <person name="Vandamme P."/>
            <person name="Luong K."/>
            <person name="Korlach J."/>
        </authorList>
    </citation>
    <scope>NUCLEOTIDE SEQUENCE [LARGE SCALE GENOMIC DNA]</scope>
    <source>
        <strain evidence="2 3">NCTC 12927</strain>
    </source>
</reference>
<dbReference type="EMBL" id="CP007770">
    <property type="protein sequence ID" value="AJC88415.1"/>
    <property type="molecule type" value="Genomic_DNA"/>
</dbReference>
<feature type="compositionally biased region" description="Acidic residues" evidence="1">
    <location>
        <begin position="83"/>
        <end position="93"/>
    </location>
</feature>
<evidence type="ECO:0000256" key="1">
    <source>
        <dbReference type="SAM" id="MobiDB-lite"/>
    </source>
</evidence>
<dbReference type="STRING" id="1031564.CINS_1472"/>
<protein>
    <recommendedName>
        <fullName evidence="4">Coiled-coil protein</fullName>
    </recommendedName>
</protein>
<proteinExistence type="predicted"/>
<evidence type="ECO:0000313" key="2">
    <source>
        <dbReference type="EMBL" id="AJC88415.1"/>
    </source>
</evidence>
<dbReference type="RefSeq" id="WP_039651174.1">
    <property type="nucleotide sequence ID" value="NZ_CP007770.1"/>
</dbReference>
<evidence type="ECO:0000313" key="3">
    <source>
        <dbReference type="Proteomes" id="UP000031163"/>
    </source>
</evidence>
<dbReference type="KEGG" id="cis:CINS_1472"/>
<name>A0A0A8H432_9BACT</name>
<accession>A0A0A8H432</accession>
<feature type="compositionally biased region" description="Basic and acidic residues" evidence="1">
    <location>
        <begin position="52"/>
        <end position="82"/>
    </location>
</feature>
<dbReference type="HOGENOM" id="CLU_171648_1_0_7"/>
<gene>
    <name evidence="2" type="ORF">CINS_1472</name>
</gene>
<dbReference type="GeneID" id="74432250"/>
<evidence type="ECO:0008006" key="4">
    <source>
        <dbReference type="Google" id="ProtNLM"/>
    </source>
</evidence>
<sequence length="106" mass="12080">MPISPLGGINFANQNAPVHSAQLGNELAKDSFATLVNMSEFQAKEKTIEKLEKVSETHEVNDEIKERQKEEKKHSSKHHEENLSENEEDEEQQDEQKSSHLLDLSI</sequence>
<organism evidence="2 3">
    <name type="scientific">Campylobacter insulaenigrae NCTC 12927</name>
    <dbReference type="NCBI Taxonomy" id="1031564"/>
    <lineage>
        <taxon>Bacteria</taxon>
        <taxon>Pseudomonadati</taxon>
        <taxon>Campylobacterota</taxon>
        <taxon>Epsilonproteobacteria</taxon>
        <taxon>Campylobacterales</taxon>
        <taxon>Campylobacteraceae</taxon>
        <taxon>Campylobacter</taxon>
    </lineage>
</organism>
<dbReference type="AlphaFoldDB" id="A0A0A8H432"/>
<dbReference type="Proteomes" id="UP000031163">
    <property type="component" value="Chromosome"/>
</dbReference>